<reference evidence="6 7" key="1">
    <citation type="journal article" date="2013" name="Genome Announc.">
        <title>Genome Sequence of Mycoplasma columbinum Strain SF7.</title>
        <authorList>
            <person name="Guo Z."/>
            <person name="Xu X."/>
            <person name="Zheng Q."/>
            <person name="Li T."/>
            <person name="Kuang S."/>
            <person name="Zhang Z."/>
            <person name="Chen Y."/>
            <person name="Lu X."/>
            <person name="Zhou R."/>
            <person name="Bi D."/>
            <person name="Jin H."/>
        </authorList>
    </citation>
    <scope>NUCLEOTIDE SEQUENCE [LARGE SCALE GENOMIC DNA]</scope>
    <source>
        <strain evidence="6 7">SF7</strain>
    </source>
</reference>
<dbReference type="eggNOG" id="COG1196">
    <property type="taxonomic scope" value="Bacteria"/>
</dbReference>
<feature type="compositionally biased region" description="Polar residues" evidence="2">
    <location>
        <begin position="47"/>
        <end position="57"/>
    </location>
</feature>
<feature type="coiled-coil region" evidence="1">
    <location>
        <begin position="1912"/>
        <end position="1939"/>
    </location>
</feature>
<dbReference type="STRING" id="1037410.MCSF7_01156"/>
<keyword evidence="3" id="KW-1133">Transmembrane helix</keyword>
<keyword evidence="4" id="KW-0732">Signal</keyword>
<gene>
    <name evidence="6" type="ORF">MCSF7_01156</name>
</gene>
<dbReference type="InterPro" id="IPR020840">
    <property type="entry name" value="Extracell_matrix-bd_GA"/>
</dbReference>
<feature type="coiled-coil region" evidence="1">
    <location>
        <begin position="2122"/>
        <end position="2149"/>
    </location>
</feature>
<evidence type="ECO:0000259" key="5">
    <source>
        <dbReference type="SMART" id="SM00844"/>
    </source>
</evidence>
<feature type="region of interest" description="Disordered" evidence="2">
    <location>
        <begin position="37"/>
        <end position="57"/>
    </location>
</feature>
<feature type="coiled-coil region" evidence="1">
    <location>
        <begin position="2668"/>
        <end position="2698"/>
    </location>
</feature>
<feature type="domain" description="Extracellular matrix-binding protein ebh GA module" evidence="5">
    <location>
        <begin position="2128"/>
        <end position="2185"/>
    </location>
</feature>
<dbReference type="SUPFAM" id="SSF46997">
    <property type="entry name" value="Bacterial immunoglobulin/albumin-binding domains"/>
    <property type="match status" value="1"/>
</dbReference>
<dbReference type="EMBL" id="AFXA01000011">
    <property type="protein sequence ID" value="EGV00025.1"/>
    <property type="molecule type" value="Genomic_DNA"/>
</dbReference>
<dbReference type="Gene3D" id="1.20.120.1850">
    <property type="entry name" value="Ebh helix bundles repeating unit (S and A modules)"/>
    <property type="match status" value="5"/>
</dbReference>
<dbReference type="SMART" id="SM00844">
    <property type="entry name" value="GA"/>
    <property type="match status" value="1"/>
</dbReference>
<comment type="caution">
    <text evidence="6">The sequence shown here is derived from an EMBL/GenBank/DDBJ whole genome shotgun (WGS) entry which is preliminary data.</text>
</comment>
<name>F9UK20_9BACT</name>
<accession>F9UK20</accession>
<feature type="region of interest" description="Disordered" evidence="2">
    <location>
        <begin position="1439"/>
        <end position="1461"/>
    </location>
</feature>
<dbReference type="Pfam" id="PF04200">
    <property type="entry name" value="Lipoprotein_17"/>
    <property type="match status" value="6"/>
</dbReference>
<feature type="coiled-coil region" evidence="1">
    <location>
        <begin position="2027"/>
        <end position="2054"/>
    </location>
</feature>
<evidence type="ECO:0000256" key="2">
    <source>
        <dbReference type="SAM" id="MobiDB-lite"/>
    </source>
</evidence>
<dbReference type="InterPro" id="IPR002988">
    <property type="entry name" value="GA_module"/>
</dbReference>
<protein>
    <recommendedName>
        <fullName evidence="5">Extracellular matrix-binding protein ebh GA module domain-containing protein</fullName>
    </recommendedName>
</protein>
<dbReference type="RefSeq" id="WP_006608637.1">
    <property type="nucleotide sequence ID" value="NZ_AFXA01000011.1"/>
</dbReference>
<evidence type="ECO:0000256" key="1">
    <source>
        <dbReference type="SAM" id="Coils"/>
    </source>
</evidence>
<sequence length="3294" mass="367501">MKEKQKKLRRVLKVLPALGILPASVLTLTHLSKTSENSTKPKFLKNEATSGSATNTPVTQDKINQWANAISADYDTEIKNSYPPALWFSNALEPSSTPTAKELTDEQKSKFTFTITDGQNTYHSVWENGKNVFKELGVYVKNYYFSNFTIEADRETGPRGSSSLIRNEKLLNLQVSLGSLNEAEDGSLTEALSNQITIGGFIDERSRLYLLNRYKIPPLFDEKPGLFSHDELDRHPSTFYNQPNFIDELIQRMRNLLNQHPEFHVDVITADTTGLPTTRIDKDKVQFEYRPKGSSTKWKDAGYYSDNEGWFAYSFKLISTRDGLTNQISTQGRIIRRITFTTPTSETTKVNTLANELQIEYKDKNRLLNFPSTFEINEQTKQNLDIFVYATPNERDDQETTEKVKHTAVYENGEFIFKDLKLKVSLLEIANNITNENDETGTVNLKVKLKSTKEDFEEIESEETTREATGFRTEQGRLNELFASKREQIINSLFTSEEKNALPSTVNKATLINKLNALFPSDYAKTSDDLITTFDPNNADGTLTIKYKLNSTRNDLTHIQSSDDSGEIVIPGFYSTNAENQRISDLVSKVTSADYQNKANVLAAKEFSNIVANDNSDKHKVTLTQDQISKLTFTIQDGDQTYTSTYQNNRLEFPQLGVFVRDYYTENFNNANDNIDNNGTYVGQLPLFIGLSSLKTGMADLINENSSPKVTISGFKAETVRLIEIQKAKKSEVEAIFTEEEKTNKRASAITREEVEEKLKTIFSNELTESDALIRNSSIGQLIPDDSKGILGIIITIKSTRDNLTDVKANENLIVRIPGFISEQTKLDDLINRVESVNYNPKDFLLNYPTSQTLEATNLTVTIRDAEGTLHTSQLQDGEVIFPTLDMKLADVTFAPLTNANDANGSTNVTFKLQTTLTTAKNAKSATATTKKLSGFKTEVERLNAEILNHATNENVNVTNKENRSPSEVTKAEIATLLNNLYNTPANAQIVESDITLNPNNRRGVLEVTYKLTSTRNDLTEVKSSNSRTLTLDSFLDADGEKRRLDDLATNHITFSYTGASDILADFNSTQLSEENLVVTINDVVGTYNSRRNSFTFSAPINAEVTEIYFNDNEDRNGTANVEFKLVSTKPNLKNVTTELKTKAISGFKIEKTRLSELAIAKATELANVQDPKVSKKAASELTKREIADLLTSVLTRDQARIRVEDIQSVSVNNQTGEATVVYKINSAREADNLQDVVTEQTYTKTFSGFITLEQEQSRLEEILSTALDTIDYTDKDNWPTNTTFENSNVTYLLNDEEQRGLATDIENKVEVSAIDFSNKKDLTGKVDITLTLTSTRPGFENVTASNSTTVTGFATEVNRLNRILVGEEHRIPLPVRIDFLAPNDKTLRAASTYTPEEIKNLLQPYYDSSFARVENVQLSWNNKTGTLEATYTLSSTREGLESARSTKTKTHRMNGFKTEEQERQRLARIFEEIQVAIERKTNTPILSNLVLNDITLTVREENGTLNSENSTFTFNSSINAIAKNITITDLDDVNGSVVIKIAELASNEAGFENVSVLNTRDQSDDAGISRTVEDFLTESQRLDKLVDQNVGEITYSNSTVPKSQKLAQDVTVADLTFSKDENENNWYKLLSDDATLTPDNRAGTVTITLPINSTRENLTTIKSTKKRTIVLDGFKTAYQDAIDNLNNLDKDNVAVTPPTDSNSKLPNSDDVKNKDNYSITINNNDDENIEAQIIGVVGYDEINGRTLVAYRLVDNNPEHLSVDNQKPTSKVFFKVVNGFKTEAERLNDLKENADASYTYTNAEKAKNSTFATAVVANDFTFDSAYARENKVTLESPELSGNNATGTVRTNYKLATAKINEELFKITNDDLDQTAQNDLNTFANDNFATPTAEEYHVTVNNTHTENGFLTNEQDLVNKINALTNEINDKENLSSEEKAKLIADLNAIKDTFDSEAEENNTAAYQKAVDAISTINNKADETDEAKGTKINQVDTLYPNLNKAQRDQVKENIKNSNTLIDISNPELPTTSEVENDANALNEAMGQLNNKIAQETEVKEHDKYTKAPAALKALYDAAIQAAKDLIPAVNNANGQNAQVPDLGSLTNWNIDNAAKPEDSNYNKAAVDELNRVINEILDQMNTLYEQKEAAKNEIDRLPYLSDNEKSALKEAIDNAPNQAEIQKLKDKGQNINDAKEAEINKIKALEYLSNDEKEKFTSELKNKDTVSSDNLDFNQDDQDSLETITNKATDTNTTKKNHYDEVINTYPHLNTAQQDAIRQAIKESNLEIIEGKNTPLTQSVLDNAQSLDDSMATLRELKNAQPDILASNIYTKASDASKELYNKLIEAAKELANNANPTETNLENVEVEETTPNWSKTSVDKLNEAIINALKEVYKSAIDNLDNLSDDEKTAAKAELDKSTNNTLEKVQNIINDTTNLDTEKKALIDAVERTYPHLNASQQNAIKEAIKGANKDSQLSNDNNHPTVESVQNDAQALDNSMEKLANLEAAKETIKTLPAYLNATQESKVKYEKLIAAAKELLANQKASDENVAPIEDNFVNPETANWAKTSVDKLNVAIENSLKEIYLSAIDELPYLSDEEKVAAKNQINDSEQIKPLSEIFSDVLLTNNEKEQEIQNVSTNYPHLNISQQEAVKKAIKNANKDATLNPNSPSVEDEKSKAQALDDEMAILEKLNAAKEAIKESNIYATATDESKAKYNNLTDAAESLINDQNPTNQQLEDTNINEDDANWDKNNVKALNDAIIHALKEAYKDAIMHNDNLSQDEKDYFVDQLDKDGIDTLDKVQEIVNKAKEINDAKEDLINNVAKLYPHLNDSQQTSVKEEIKTANLNAEITPEHAQVSEVKENAQALDDSMAQLELRESAKDTIHTSDAYLTATNESKELYDKLINGAKELIDNQVPSEENVADIEENFTNPTTANWNKTNVDKFVTAIDNALKVLYKSAIDKLEYLTDAEKAQAKDEIDNPAINIQDTFNDAQKIDKTKANEVAQVDNNYPHLNAEQKQAVKEAIKGANLDKNTDLNSPSVNEVKNLAKKLDDSMVKVNRLEVNTTLHSETIANINNFANTPNNPLVNKDHESANKAIDNLNNALKEGIKLDNQFHALENALEAFKNSDALSQEGQTIKQQLIDQINSAKELISKIQNPLDEVLAPEIIKLSNLTDKSQTYVDLVNALLEKDSNKYDQAMQKLIMQEKLSANNLSKLDNKIKDKEYFNNFDQDGKNKLSSKDLDLANNSLAKVIVTALNLKDKSLFWIPIILFIGGVLTFGIAAGIAKKKSKKTKH</sequence>
<feature type="coiled-coil region" evidence="1">
    <location>
        <begin position="2481"/>
        <end position="2511"/>
    </location>
</feature>
<evidence type="ECO:0000313" key="7">
    <source>
        <dbReference type="Proteomes" id="UP000004978"/>
    </source>
</evidence>
<dbReference type="Pfam" id="PF01468">
    <property type="entry name" value="GA"/>
    <property type="match status" value="6"/>
</dbReference>
<evidence type="ECO:0000256" key="3">
    <source>
        <dbReference type="SAM" id="Phobius"/>
    </source>
</evidence>
<keyword evidence="3" id="KW-0812">Transmembrane</keyword>
<organism evidence="6 7">
    <name type="scientific">Mycoplasmopsis columbina SF7</name>
    <dbReference type="NCBI Taxonomy" id="1037410"/>
    <lineage>
        <taxon>Bacteria</taxon>
        <taxon>Bacillati</taxon>
        <taxon>Mycoplasmatota</taxon>
        <taxon>Mycoplasmoidales</taxon>
        <taxon>Metamycoplasmataceae</taxon>
        <taxon>Mycoplasmopsis</taxon>
    </lineage>
</organism>
<keyword evidence="7" id="KW-1185">Reference proteome</keyword>
<keyword evidence="3" id="KW-0472">Membrane</keyword>
<feature type="signal peptide" evidence="4">
    <location>
        <begin position="1"/>
        <end position="25"/>
    </location>
</feature>
<feature type="transmembrane region" description="Helical" evidence="3">
    <location>
        <begin position="3263"/>
        <end position="3285"/>
    </location>
</feature>
<feature type="chain" id="PRO_5003394373" description="Extracellular matrix-binding protein ebh GA module domain-containing protein" evidence="4">
    <location>
        <begin position="26"/>
        <end position="3294"/>
    </location>
</feature>
<evidence type="ECO:0000313" key="6">
    <source>
        <dbReference type="EMBL" id="EGV00025.1"/>
    </source>
</evidence>
<evidence type="ECO:0000256" key="4">
    <source>
        <dbReference type="SAM" id="SignalP"/>
    </source>
</evidence>
<proteinExistence type="predicted"/>
<keyword evidence="1" id="KW-0175">Coiled coil</keyword>
<dbReference type="InterPro" id="IPR007326">
    <property type="entry name" value="Lipoprotein-assoc_dom"/>
</dbReference>
<dbReference type="Proteomes" id="UP000004978">
    <property type="component" value="Unassembled WGS sequence"/>
</dbReference>
<dbReference type="Pfam" id="PF07554">
    <property type="entry name" value="FIVAR"/>
    <property type="match status" value="4"/>
</dbReference>
<dbReference type="InterPro" id="IPR009063">
    <property type="entry name" value="Ig/albumin-bd_sf"/>
</dbReference>